<comment type="similarity">
    <text evidence="1">Belongs to the CapA family.</text>
</comment>
<dbReference type="InterPro" id="IPR052169">
    <property type="entry name" value="CW_Biosynth-Accessory"/>
</dbReference>
<dbReference type="InterPro" id="IPR019079">
    <property type="entry name" value="Capsule_synth_CapA"/>
</dbReference>
<gene>
    <name evidence="3" type="ORF">COS09_00505</name>
</gene>
<dbReference type="PANTHER" id="PTHR33393:SF11">
    <property type="entry name" value="POLYGLUTAMINE SYNTHESIS ACCESSORY PROTEIN RV0574C-RELATED"/>
    <property type="match status" value="1"/>
</dbReference>
<dbReference type="Proteomes" id="UP000230766">
    <property type="component" value="Unassembled WGS sequence"/>
</dbReference>
<dbReference type="PANTHER" id="PTHR33393">
    <property type="entry name" value="POLYGLUTAMINE SYNTHESIS ACCESSORY PROTEIN RV0574C-RELATED"/>
    <property type="match status" value="1"/>
</dbReference>
<feature type="domain" description="Capsule synthesis protein CapA" evidence="2">
    <location>
        <begin position="47"/>
        <end position="311"/>
    </location>
</feature>
<dbReference type="Gene3D" id="3.60.21.10">
    <property type="match status" value="1"/>
</dbReference>
<protein>
    <recommendedName>
        <fullName evidence="2">Capsule synthesis protein CapA domain-containing protein</fullName>
    </recommendedName>
</protein>
<dbReference type="CDD" id="cd07381">
    <property type="entry name" value="MPP_CapA"/>
    <property type="match status" value="1"/>
</dbReference>
<evidence type="ECO:0000256" key="1">
    <source>
        <dbReference type="ARBA" id="ARBA00005662"/>
    </source>
</evidence>
<dbReference type="SMART" id="SM00854">
    <property type="entry name" value="PGA_cap"/>
    <property type="match status" value="1"/>
</dbReference>
<reference evidence="4" key="1">
    <citation type="submission" date="2017-09" db="EMBL/GenBank/DDBJ databases">
        <title>Depth-based differentiation of microbial function through sediment-hosted aquifers and enrichment of novel symbionts in the deep terrestrial subsurface.</title>
        <authorList>
            <person name="Probst A.J."/>
            <person name="Ladd B."/>
            <person name="Jarett J.K."/>
            <person name="Geller-Mcgrath D.E."/>
            <person name="Sieber C.M.K."/>
            <person name="Emerson J.B."/>
            <person name="Anantharaman K."/>
            <person name="Thomas B.C."/>
            <person name="Malmstrom R."/>
            <person name="Stieglmeier M."/>
            <person name="Klingl A."/>
            <person name="Woyke T."/>
            <person name="Ryan C.M."/>
            <person name="Banfield J.F."/>
        </authorList>
    </citation>
    <scope>NUCLEOTIDE SEQUENCE [LARGE SCALE GENOMIC DNA]</scope>
</reference>
<sequence>MKRFFPWLILIALTVLTGLTLLLTIEGLTKSISYSSEITLPEKKTVSVVLVGDTMLNRGVEYMIKNEGDGDFRFPFLKIAEDLKGVNLLFGNLEGPISDKGIKVGSIYSFRNDPKTIEGLTFAGFDVISLANNHVFDYGREALEDTFLRLKTAGIDYVGAGFNEGEAYGESTPVIKEIEGTKIGFLAYTNLGPETWKAVGENSGMAWISEEDIDYNPPTTSSHSSLRSEWAPRIKNDIKAVKEKVDILIVSFHSGEEYLSTPTQFQIEFSKAAIEAGADIVIGHHPHVIQKSEQYQSGYIFYSLGNFVFDQSFSEETQQGQMVKILIKNGKIKEVIPEKIEINNYFQPEIATEEEQ</sequence>
<dbReference type="SUPFAM" id="SSF56300">
    <property type="entry name" value="Metallo-dependent phosphatases"/>
    <property type="match status" value="1"/>
</dbReference>
<dbReference type="Pfam" id="PF09587">
    <property type="entry name" value="PGA_cap"/>
    <property type="match status" value="1"/>
</dbReference>
<name>A0A2M7EBX9_9BACT</name>
<evidence type="ECO:0000313" key="4">
    <source>
        <dbReference type="Proteomes" id="UP000230766"/>
    </source>
</evidence>
<dbReference type="EMBL" id="PETJ01000014">
    <property type="protein sequence ID" value="PIV65252.1"/>
    <property type="molecule type" value="Genomic_DNA"/>
</dbReference>
<accession>A0A2M7EBX9</accession>
<proteinExistence type="inferred from homology"/>
<dbReference type="AlphaFoldDB" id="A0A2M7EBX9"/>
<organism evidence="3 4">
    <name type="scientific">Candidatus Nealsonbacteria bacterium CG01_land_8_20_14_3_00_12</name>
    <dbReference type="NCBI Taxonomy" id="1974697"/>
    <lineage>
        <taxon>Bacteria</taxon>
        <taxon>Candidatus Nealsoniibacteriota</taxon>
    </lineage>
</organism>
<evidence type="ECO:0000313" key="3">
    <source>
        <dbReference type="EMBL" id="PIV65252.1"/>
    </source>
</evidence>
<evidence type="ECO:0000259" key="2">
    <source>
        <dbReference type="SMART" id="SM00854"/>
    </source>
</evidence>
<comment type="caution">
    <text evidence="3">The sequence shown here is derived from an EMBL/GenBank/DDBJ whole genome shotgun (WGS) entry which is preliminary data.</text>
</comment>
<dbReference type="InterPro" id="IPR029052">
    <property type="entry name" value="Metallo-depent_PP-like"/>
</dbReference>